<feature type="transmembrane region" description="Helical" evidence="1">
    <location>
        <begin position="45"/>
        <end position="63"/>
    </location>
</feature>
<comment type="caution">
    <text evidence="2">The sequence shown here is derived from an EMBL/GenBank/DDBJ whole genome shotgun (WGS) entry which is preliminary data.</text>
</comment>
<dbReference type="EMBL" id="JBHLTC010000036">
    <property type="protein sequence ID" value="MFC0627770.1"/>
    <property type="molecule type" value="Genomic_DNA"/>
</dbReference>
<keyword evidence="1" id="KW-0472">Membrane</keyword>
<keyword evidence="1" id="KW-0812">Transmembrane</keyword>
<evidence type="ECO:0000256" key="1">
    <source>
        <dbReference type="SAM" id="Phobius"/>
    </source>
</evidence>
<evidence type="ECO:0000313" key="2">
    <source>
        <dbReference type="EMBL" id="MFC0627770.1"/>
    </source>
</evidence>
<organism evidence="2 3">
    <name type="scientific">Kribbella deserti</name>
    <dbReference type="NCBI Taxonomy" id="1926257"/>
    <lineage>
        <taxon>Bacteria</taxon>
        <taxon>Bacillati</taxon>
        <taxon>Actinomycetota</taxon>
        <taxon>Actinomycetes</taxon>
        <taxon>Propionibacteriales</taxon>
        <taxon>Kribbellaceae</taxon>
        <taxon>Kribbella</taxon>
    </lineage>
</organism>
<feature type="transmembrane region" description="Helical" evidence="1">
    <location>
        <begin position="72"/>
        <end position="90"/>
    </location>
</feature>
<proteinExistence type="predicted"/>
<keyword evidence="3" id="KW-1185">Reference proteome</keyword>
<sequence length="130" mass="13776">MVLEKQDERTLRRRFGWVVPVGIASAINTFANLGDDPLTRADHPLLGMAALLGAGIGVAWGCLDPRDLSDRFALPALVTVVFGILLLLPLGELDGPGPLPLLAYFLGLGAGLVMAAWWTAYRTPVGPAES</sequence>
<keyword evidence="1" id="KW-1133">Transmembrane helix</keyword>
<name>A0ABV6QT08_9ACTN</name>
<dbReference type="Proteomes" id="UP001589890">
    <property type="component" value="Unassembled WGS sequence"/>
</dbReference>
<dbReference type="RefSeq" id="WP_380052912.1">
    <property type="nucleotide sequence ID" value="NZ_JBHLTC010000036.1"/>
</dbReference>
<evidence type="ECO:0008006" key="4">
    <source>
        <dbReference type="Google" id="ProtNLM"/>
    </source>
</evidence>
<evidence type="ECO:0000313" key="3">
    <source>
        <dbReference type="Proteomes" id="UP001589890"/>
    </source>
</evidence>
<gene>
    <name evidence="2" type="ORF">ACFFGN_27095</name>
</gene>
<accession>A0ABV6QT08</accession>
<feature type="transmembrane region" description="Helical" evidence="1">
    <location>
        <begin position="102"/>
        <end position="121"/>
    </location>
</feature>
<feature type="transmembrane region" description="Helical" evidence="1">
    <location>
        <begin position="15"/>
        <end position="33"/>
    </location>
</feature>
<protein>
    <recommendedName>
        <fullName evidence="4">SPW repeat-containing protein</fullName>
    </recommendedName>
</protein>
<reference evidence="2 3" key="1">
    <citation type="submission" date="2024-09" db="EMBL/GenBank/DDBJ databases">
        <authorList>
            <person name="Sun Q."/>
            <person name="Mori K."/>
        </authorList>
    </citation>
    <scope>NUCLEOTIDE SEQUENCE [LARGE SCALE GENOMIC DNA]</scope>
    <source>
        <strain evidence="2 3">CGMCC 1.15906</strain>
    </source>
</reference>